<reference evidence="3" key="1">
    <citation type="submission" date="2024-07" db="EMBL/GenBank/DDBJ databases">
        <authorList>
            <person name="Yu S.T."/>
        </authorList>
    </citation>
    <scope>NUCLEOTIDE SEQUENCE</scope>
    <source>
        <strain evidence="3">R28</strain>
    </source>
</reference>
<name>A0AB39PQL8_9ACTN</name>
<dbReference type="EMBL" id="CP163439">
    <property type="protein sequence ID" value="XDQ33360.1"/>
    <property type="molecule type" value="Genomic_DNA"/>
</dbReference>
<evidence type="ECO:0000256" key="1">
    <source>
        <dbReference type="SAM" id="MobiDB-lite"/>
    </source>
</evidence>
<gene>
    <name evidence="3" type="ORF">AB5J49_08530</name>
</gene>
<dbReference type="Pfam" id="PF13676">
    <property type="entry name" value="TIR_2"/>
    <property type="match status" value="1"/>
</dbReference>
<dbReference type="InterPro" id="IPR000157">
    <property type="entry name" value="TIR_dom"/>
</dbReference>
<keyword evidence="3" id="KW-0675">Receptor</keyword>
<feature type="domain" description="TIR" evidence="2">
    <location>
        <begin position="1"/>
        <end position="143"/>
    </location>
</feature>
<dbReference type="InterPro" id="IPR035897">
    <property type="entry name" value="Toll_tir_struct_dom_sf"/>
</dbReference>
<feature type="region of interest" description="Disordered" evidence="1">
    <location>
        <begin position="154"/>
        <end position="175"/>
    </location>
</feature>
<evidence type="ECO:0000313" key="3">
    <source>
        <dbReference type="EMBL" id="XDQ33360.1"/>
    </source>
</evidence>
<sequence>MPEIFINYRTGDGEQAATTLDNALRTRFGDDHVYRASRSIAPGDLFDSDLISNVRTSSVLLALIGDRWLDKPTLGTDEDWVTKEILEAFRHDIRVVPVLIGRRTERPAKRDLPDSLLWLTDCQTLRYDHQTDERDLKHIGDALADLVPALAAADRTAHQPDAPAATGNSTGDLHNSWVVHTGQVTGSTVHIGPDASRHSHHTVHQNGTGANYVAGDNHDGIRQSFGATPPAEDGK</sequence>
<dbReference type="GO" id="GO:0007165">
    <property type="term" value="P:signal transduction"/>
    <property type="evidence" value="ECO:0007669"/>
    <property type="project" value="InterPro"/>
</dbReference>
<feature type="region of interest" description="Disordered" evidence="1">
    <location>
        <begin position="194"/>
        <end position="235"/>
    </location>
</feature>
<dbReference type="PROSITE" id="PS50104">
    <property type="entry name" value="TIR"/>
    <property type="match status" value="1"/>
</dbReference>
<accession>A0AB39PQL8</accession>
<evidence type="ECO:0000259" key="2">
    <source>
        <dbReference type="PROSITE" id="PS50104"/>
    </source>
</evidence>
<dbReference type="AlphaFoldDB" id="A0AB39PQL8"/>
<proteinExistence type="predicted"/>
<protein>
    <submittedName>
        <fullName evidence="3">Toll/interleukin-1 receptor domain-containing protein</fullName>
    </submittedName>
</protein>
<dbReference type="Gene3D" id="3.40.50.10140">
    <property type="entry name" value="Toll/interleukin-1 receptor homology (TIR) domain"/>
    <property type="match status" value="1"/>
</dbReference>
<dbReference type="RefSeq" id="WP_369167917.1">
    <property type="nucleotide sequence ID" value="NZ_CP163439.1"/>
</dbReference>
<dbReference type="SUPFAM" id="SSF52200">
    <property type="entry name" value="Toll/Interleukin receptor TIR domain"/>
    <property type="match status" value="1"/>
</dbReference>
<organism evidence="3">
    <name type="scientific">Streptomyces sp. R28</name>
    <dbReference type="NCBI Taxonomy" id="3238628"/>
    <lineage>
        <taxon>Bacteria</taxon>
        <taxon>Bacillati</taxon>
        <taxon>Actinomycetota</taxon>
        <taxon>Actinomycetes</taxon>
        <taxon>Kitasatosporales</taxon>
        <taxon>Streptomycetaceae</taxon>
        <taxon>Streptomyces</taxon>
    </lineage>
</organism>